<dbReference type="EMBL" id="CP013614">
    <property type="protein sequence ID" value="ALS01042.1"/>
    <property type="molecule type" value="Genomic_DNA"/>
</dbReference>
<reference evidence="3 5" key="1">
    <citation type="submission" date="2014-12" db="EMBL/GenBank/DDBJ databases">
        <title>Draft genome sequences of 29 type strains of Enterococci.</title>
        <authorList>
            <person name="Zhong Z."/>
            <person name="Sun Z."/>
            <person name="Liu W."/>
            <person name="Zhang W."/>
            <person name="Zhang H."/>
        </authorList>
    </citation>
    <scope>NUCLEOTIDE SEQUENCE [LARGE SCALE GENOMIC DNA]</scope>
    <source>
        <strain evidence="3 5">DSM 22801</strain>
    </source>
</reference>
<keyword evidence="4" id="KW-1185">Reference proteome</keyword>
<dbReference type="RefSeq" id="WP_071877735.1">
    <property type="nucleotide sequence ID" value="NZ_JXLC01000011.1"/>
</dbReference>
<sequence>MKNKIVGLGMEFSYMDFRNISLYNFRSNHSVLNFDILMIDLNCIVKEYRRENDHFSNDGYKYFKGKPLFDEVDSYALIEDFNRRKQEILKLLAMGKTVYIIPPKDSLYSVYAGKFKQEKQISLFSLLPDGISPVSGSGESMEVVTHDIYEKLFNVNGLLFEYHYYFDTQSKNKIDLGYIKNTKKVVSQDYGYDKGHLILFPVNFDSEIYPNEKKYRDIINSLLHVMDEIQEELNYSLEEFDLPKWTKKYNILEEKKIEFEIDSVTKKMENLEIQKEKLETSLMSIQKYKLALVSSGKELETIVSQMLIELGLESRETDFNRADGIFIYKDTRLVIEIKGVSKSAGEKHAAQLEKWVSEFFEKYEVMPKAVLIVNGFRQKDISERNEAIFPKQMLDYSMKREHCLISTTQLLCLFVEIKRNSELKETLLQELFRTVGVYEKYENPIEFLSNTI</sequence>
<keyword evidence="1" id="KW-0175">Coiled coil</keyword>
<feature type="coiled-coil region" evidence="1">
    <location>
        <begin position="254"/>
        <end position="288"/>
    </location>
</feature>
<evidence type="ECO:0000313" key="5">
    <source>
        <dbReference type="Proteomes" id="UP000183039"/>
    </source>
</evidence>
<gene>
    <name evidence="2" type="ORF">ATZ33_06570</name>
    <name evidence="3" type="ORF">RV15_GL000398</name>
</gene>
<dbReference type="AlphaFoldDB" id="A0A0S3K9X7"/>
<dbReference type="EMBL" id="JXLC01000011">
    <property type="protein sequence ID" value="OJG91731.1"/>
    <property type="molecule type" value="Genomic_DNA"/>
</dbReference>
<protein>
    <submittedName>
        <fullName evidence="3">Uncharacterized protein</fullName>
    </submittedName>
</protein>
<evidence type="ECO:0000313" key="2">
    <source>
        <dbReference type="EMBL" id="ALS01042.1"/>
    </source>
</evidence>
<name>A0A0S3K9X7_9ENTE</name>
<organism evidence="3 5">
    <name type="scientific">Enterococcus silesiacus</name>
    <dbReference type="NCBI Taxonomy" id="332949"/>
    <lineage>
        <taxon>Bacteria</taxon>
        <taxon>Bacillati</taxon>
        <taxon>Bacillota</taxon>
        <taxon>Bacilli</taxon>
        <taxon>Lactobacillales</taxon>
        <taxon>Enterococcaceae</taxon>
        <taxon>Enterococcus</taxon>
    </lineage>
</organism>
<reference evidence="2 4" key="2">
    <citation type="submission" date="2015-12" db="EMBL/GenBank/DDBJ databases">
        <authorList>
            <person name="Lauer A."/>
            <person name="Humrighouse B."/>
            <person name="Loparev V."/>
            <person name="Shewmaker P.L."/>
            <person name="Whitney A.M."/>
            <person name="McLaughlin R.W."/>
        </authorList>
    </citation>
    <scope>NUCLEOTIDE SEQUENCE [LARGE SCALE GENOMIC DNA]</scope>
    <source>
        <strain evidence="2 4">LMG 23085</strain>
    </source>
</reference>
<dbReference type="KEGG" id="ess:ATZ33_06570"/>
<dbReference type="OrthoDB" id="2179558at2"/>
<accession>A0A0S3K9X7</accession>
<dbReference type="Proteomes" id="UP000065511">
    <property type="component" value="Chromosome"/>
</dbReference>
<evidence type="ECO:0000313" key="4">
    <source>
        <dbReference type="Proteomes" id="UP000065511"/>
    </source>
</evidence>
<dbReference type="Proteomes" id="UP000183039">
    <property type="component" value="Unassembled WGS sequence"/>
</dbReference>
<proteinExistence type="predicted"/>
<evidence type="ECO:0000313" key="3">
    <source>
        <dbReference type="EMBL" id="OJG91731.1"/>
    </source>
</evidence>
<evidence type="ECO:0000256" key="1">
    <source>
        <dbReference type="SAM" id="Coils"/>
    </source>
</evidence>